<evidence type="ECO:0000256" key="1">
    <source>
        <dbReference type="SAM" id="Phobius"/>
    </source>
</evidence>
<evidence type="ECO:0000313" key="3">
    <source>
        <dbReference type="EMBL" id="CAF1483202.1"/>
    </source>
</evidence>
<dbReference type="SUPFAM" id="SSF51445">
    <property type="entry name" value="(Trans)glycosidases"/>
    <property type="match status" value="1"/>
</dbReference>
<gene>
    <name evidence="3" type="ORF">XAT740_LOCUS38649</name>
</gene>
<dbReference type="SMART" id="SM00642">
    <property type="entry name" value="Aamy"/>
    <property type="match status" value="1"/>
</dbReference>
<protein>
    <recommendedName>
        <fullName evidence="2">Glycosyl hydrolase family 13 catalytic domain-containing protein</fullName>
    </recommendedName>
</protein>
<accession>A0A815S404</accession>
<keyword evidence="1" id="KW-0812">Transmembrane</keyword>
<dbReference type="Pfam" id="PF00128">
    <property type="entry name" value="Alpha-amylase"/>
    <property type="match status" value="1"/>
</dbReference>
<dbReference type="PANTHER" id="PTHR10357:SF179">
    <property type="entry name" value="NEUTRAL AND BASIC AMINO ACID TRANSPORT PROTEIN RBAT"/>
    <property type="match status" value="1"/>
</dbReference>
<dbReference type="Gene3D" id="3.20.20.80">
    <property type="entry name" value="Glycosidases"/>
    <property type="match status" value="1"/>
</dbReference>
<name>A0A815S404_ADIRI</name>
<dbReference type="AlphaFoldDB" id="A0A815S404"/>
<dbReference type="InterPro" id="IPR017853">
    <property type="entry name" value="GH"/>
</dbReference>
<keyword evidence="4" id="KW-1185">Reference proteome</keyword>
<dbReference type="Proteomes" id="UP000663828">
    <property type="component" value="Unassembled WGS sequence"/>
</dbReference>
<evidence type="ECO:0000259" key="2">
    <source>
        <dbReference type="SMART" id="SM00642"/>
    </source>
</evidence>
<dbReference type="Gene3D" id="3.90.400.10">
    <property type="entry name" value="Oligo-1,6-glucosidase, Domain 2"/>
    <property type="match status" value="1"/>
</dbReference>
<evidence type="ECO:0000313" key="4">
    <source>
        <dbReference type="Proteomes" id="UP000663828"/>
    </source>
</evidence>
<organism evidence="3 4">
    <name type="scientific">Adineta ricciae</name>
    <name type="common">Rotifer</name>
    <dbReference type="NCBI Taxonomy" id="249248"/>
    <lineage>
        <taxon>Eukaryota</taxon>
        <taxon>Metazoa</taxon>
        <taxon>Spiralia</taxon>
        <taxon>Gnathifera</taxon>
        <taxon>Rotifera</taxon>
        <taxon>Eurotatoria</taxon>
        <taxon>Bdelloidea</taxon>
        <taxon>Adinetida</taxon>
        <taxon>Adinetidae</taxon>
        <taxon>Adineta</taxon>
    </lineage>
</organism>
<keyword evidence="1" id="KW-0472">Membrane</keyword>
<comment type="caution">
    <text evidence="3">The sequence shown here is derived from an EMBL/GenBank/DDBJ whole genome shotgun (WGS) entry which is preliminary data.</text>
</comment>
<feature type="domain" description="Glycosyl hydrolase family 13 catalytic" evidence="2">
    <location>
        <begin position="66"/>
        <end position="436"/>
    </location>
</feature>
<keyword evidence="1" id="KW-1133">Transmembrane helix</keyword>
<sequence>MSQASHTSEIKSPTFSTTPTWLNRARIISAVAYILILIGYLIFIIVCIARYPSCERAPSTPWWFNSVFLRLSTRTLTFNDIQQKLNDYQSNFSLQALWLSPVMRLSAESNPLAWNDIEMNLGGESALMNLINKSHENDLRIIVDYPLNHLSIQSSKYLANNDSYFVWNDQGNLSNWVTVDNPQKSAWTYNNRKNSFYLHQFDRNSDAIDVNYRNNRVFNDVINSLSSWDTKYLFDGFNIQGISYAYEDYEYQNEDVNGSSRTRHLDEDYLLLARIRSEINQNKLLLLDSVDSLSTSNDQLLTRYYGDENKSLGGVQIASINDFILTDAHSNNVTGIFLRYSQSIFFQRNQPLIWSSLSSNSQLNEAFFAACLFHVGVVAIDLERQGQQFTNDQLSRLKQISTFVRTLDVFRAGRLQQNILSDSKLLTIERARRGSRHHMIIINLSDTVREDKIELKEGNTNAVEVLLTNLANPGVKYETNALLDMTEPIRLEPYEYIILRWSPSIDGLGIIF</sequence>
<dbReference type="InterPro" id="IPR006047">
    <property type="entry name" value="GH13_cat_dom"/>
</dbReference>
<dbReference type="GO" id="GO:0005975">
    <property type="term" value="P:carbohydrate metabolic process"/>
    <property type="evidence" value="ECO:0007669"/>
    <property type="project" value="InterPro"/>
</dbReference>
<feature type="transmembrane region" description="Helical" evidence="1">
    <location>
        <begin position="30"/>
        <end position="51"/>
    </location>
</feature>
<reference evidence="3" key="1">
    <citation type="submission" date="2021-02" db="EMBL/GenBank/DDBJ databases">
        <authorList>
            <person name="Nowell W R."/>
        </authorList>
    </citation>
    <scope>NUCLEOTIDE SEQUENCE</scope>
</reference>
<dbReference type="PANTHER" id="PTHR10357">
    <property type="entry name" value="ALPHA-AMYLASE FAMILY MEMBER"/>
    <property type="match status" value="1"/>
</dbReference>
<dbReference type="EMBL" id="CAJNOR010004198">
    <property type="protein sequence ID" value="CAF1483202.1"/>
    <property type="molecule type" value="Genomic_DNA"/>
</dbReference>
<dbReference type="InterPro" id="IPR045857">
    <property type="entry name" value="O16G_dom_2"/>
</dbReference>
<proteinExistence type="predicted"/>